<keyword evidence="2" id="KW-1185">Reference proteome</keyword>
<evidence type="ECO:0000313" key="1">
    <source>
        <dbReference type="EMBL" id="THV42411.1"/>
    </source>
</evidence>
<protein>
    <submittedName>
        <fullName evidence="1">Uncharacterized protein</fullName>
    </submittedName>
</protein>
<evidence type="ECO:0000313" key="2">
    <source>
        <dbReference type="Proteomes" id="UP000308760"/>
    </source>
</evidence>
<proteinExistence type="predicted"/>
<dbReference type="AlphaFoldDB" id="A0A4S8QFG6"/>
<organism evidence="1 2">
    <name type="scientific">Glycomyces buryatensis</name>
    <dbReference type="NCBI Taxonomy" id="2570927"/>
    <lineage>
        <taxon>Bacteria</taxon>
        <taxon>Bacillati</taxon>
        <taxon>Actinomycetota</taxon>
        <taxon>Actinomycetes</taxon>
        <taxon>Glycomycetales</taxon>
        <taxon>Glycomycetaceae</taxon>
        <taxon>Glycomyces</taxon>
    </lineage>
</organism>
<reference evidence="1 2" key="2">
    <citation type="submission" date="2019-05" db="EMBL/GenBank/DDBJ databases">
        <title>Glycomyces buryatensis sp. nov.</title>
        <authorList>
            <person name="Nikitina E."/>
        </authorList>
    </citation>
    <scope>NUCLEOTIDE SEQUENCE [LARGE SCALE GENOMIC DNA]</scope>
    <source>
        <strain evidence="1 2">18</strain>
    </source>
</reference>
<sequence>MPVTVPSADQILGETASQMREIAADPHFRGDPVATGLSRSMVTAASTTHSIEATMSLDLKLSNIRLPHDIARSVSFCEEVSAEAGVVLTELHAACARARTKILAAVRGEGKR</sequence>
<gene>
    <name evidence="1" type="ORF">FAB82_07090</name>
</gene>
<dbReference type="OrthoDB" id="5205361at2"/>
<name>A0A4S8QFG6_9ACTN</name>
<dbReference type="EMBL" id="STGY01000025">
    <property type="protein sequence ID" value="THV42411.1"/>
    <property type="molecule type" value="Genomic_DNA"/>
</dbReference>
<accession>A0A4S8QFG6</accession>
<dbReference type="RefSeq" id="WP_136533843.1">
    <property type="nucleotide sequence ID" value="NZ_STGY01000025.1"/>
</dbReference>
<dbReference type="Proteomes" id="UP000308760">
    <property type="component" value="Unassembled WGS sequence"/>
</dbReference>
<comment type="caution">
    <text evidence="1">The sequence shown here is derived from an EMBL/GenBank/DDBJ whole genome shotgun (WGS) entry which is preliminary data.</text>
</comment>
<reference evidence="2" key="1">
    <citation type="submission" date="2019-04" db="EMBL/GenBank/DDBJ databases">
        <title>Nocardioides xinjiangensis sp. nov.</title>
        <authorList>
            <person name="Liu S."/>
        </authorList>
    </citation>
    <scope>NUCLEOTIDE SEQUENCE [LARGE SCALE GENOMIC DNA]</scope>
    <source>
        <strain evidence="2">18</strain>
    </source>
</reference>